<evidence type="ECO:0000313" key="2">
    <source>
        <dbReference type="Proteomes" id="UP000008063"/>
    </source>
</evidence>
<dbReference type="HOGENOM" id="CLU_3033827_0_0_1"/>
<proteinExistence type="predicted"/>
<reference evidence="2" key="1">
    <citation type="journal article" date="2011" name="Science">
        <title>The plant cell wall-decomposing machinery underlies the functional diversity of forest fungi.</title>
        <authorList>
            <person name="Eastwood D.C."/>
            <person name="Floudas D."/>
            <person name="Binder M."/>
            <person name="Majcherczyk A."/>
            <person name="Schneider P."/>
            <person name="Aerts A."/>
            <person name="Asiegbu F.O."/>
            <person name="Baker S.E."/>
            <person name="Barry K."/>
            <person name="Bendiksby M."/>
            <person name="Blumentritt M."/>
            <person name="Coutinho P.M."/>
            <person name="Cullen D."/>
            <person name="de Vries R.P."/>
            <person name="Gathman A."/>
            <person name="Goodell B."/>
            <person name="Henrissat B."/>
            <person name="Ihrmark K."/>
            <person name="Kauserud H."/>
            <person name="Kohler A."/>
            <person name="LaButti K."/>
            <person name="Lapidus A."/>
            <person name="Lavin J.L."/>
            <person name="Lee Y.-H."/>
            <person name="Lindquist E."/>
            <person name="Lilly W."/>
            <person name="Lucas S."/>
            <person name="Morin E."/>
            <person name="Murat C."/>
            <person name="Oguiza J.A."/>
            <person name="Park J."/>
            <person name="Pisabarro A.G."/>
            <person name="Riley R."/>
            <person name="Rosling A."/>
            <person name="Salamov A."/>
            <person name="Schmidt O."/>
            <person name="Schmutz J."/>
            <person name="Skrede I."/>
            <person name="Stenlid J."/>
            <person name="Wiebenga A."/>
            <person name="Xie X."/>
            <person name="Kuees U."/>
            <person name="Hibbett D.S."/>
            <person name="Hoffmeister D."/>
            <person name="Hoegberg N."/>
            <person name="Martin F."/>
            <person name="Grigoriev I.V."/>
            <person name="Watkinson S.C."/>
        </authorList>
    </citation>
    <scope>NUCLEOTIDE SEQUENCE [LARGE SCALE GENOMIC DNA]</scope>
    <source>
        <strain evidence="2">strain S7.3</strain>
    </source>
</reference>
<organism evidence="2">
    <name type="scientific">Serpula lacrymans var. lacrymans (strain S7.3)</name>
    <name type="common">Dry rot fungus</name>
    <dbReference type="NCBI Taxonomy" id="936435"/>
    <lineage>
        <taxon>Eukaryota</taxon>
        <taxon>Fungi</taxon>
        <taxon>Dikarya</taxon>
        <taxon>Basidiomycota</taxon>
        <taxon>Agaricomycotina</taxon>
        <taxon>Agaricomycetes</taxon>
        <taxon>Agaricomycetidae</taxon>
        <taxon>Boletales</taxon>
        <taxon>Coniophorineae</taxon>
        <taxon>Serpulaceae</taxon>
        <taxon>Serpula</taxon>
    </lineage>
</organism>
<dbReference type="AlphaFoldDB" id="F8QHB8"/>
<dbReference type="Proteomes" id="UP000008063">
    <property type="component" value="Unassembled WGS sequence"/>
</dbReference>
<name>F8QHB8_SERL3</name>
<accession>F8QHB8</accession>
<sequence>MASDIPVFCSLGLFDGQKCAGVKTKTSRYIRLVELKFSFDKRFCDISHPTLLRLI</sequence>
<evidence type="ECO:0000313" key="1">
    <source>
        <dbReference type="EMBL" id="EGN92301.1"/>
    </source>
</evidence>
<protein>
    <submittedName>
        <fullName evidence="1">Uncharacterized protein</fullName>
    </submittedName>
</protein>
<dbReference type="InParanoid" id="F8QHB8"/>
<dbReference type="EMBL" id="GL945508">
    <property type="protein sequence ID" value="EGN92301.1"/>
    <property type="molecule type" value="Genomic_DNA"/>
</dbReference>
<keyword evidence="2" id="KW-1185">Reference proteome</keyword>
<gene>
    <name evidence="1" type="ORF">SERLA73DRAFT_191341</name>
</gene>